<evidence type="ECO:0000313" key="2">
    <source>
        <dbReference type="Proteomes" id="UP000467148"/>
    </source>
</evidence>
<proteinExistence type="predicted"/>
<dbReference type="RefSeq" id="WP_163751524.1">
    <property type="nucleotide sequence ID" value="NZ_AP022596.1"/>
</dbReference>
<name>A0A7I7TG62_9MYCO</name>
<organism evidence="1 2">
    <name type="scientific">Mycolicibacterium helvum</name>
    <dbReference type="NCBI Taxonomy" id="1534349"/>
    <lineage>
        <taxon>Bacteria</taxon>
        <taxon>Bacillati</taxon>
        <taxon>Actinomycetota</taxon>
        <taxon>Actinomycetes</taxon>
        <taxon>Mycobacteriales</taxon>
        <taxon>Mycobacteriaceae</taxon>
        <taxon>Mycolicibacterium</taxon>
    </lineage>
</organism>
<dbReference type="Proteomes" id="UP000467148">
    <property type="component" value="Chromosome"/>
</dbReference>
<protein>
    <submittedName>
        <fullName evidence="1">Uncharacterized protein</fullName>
    </submittedName>
</protein>
<dbReference type="KEGG" id="mhev:MHEL_58140"/>
<gene>
    <name evidence="1" type="ORF">MHEL_58140</name>
</gene>
<keyword evidence="2" id="KW-1185">Reference proteome</keyword>
<reference evidence="1 2" key="1">
    <citation type="journal article" date="2019" name="Emerg. Microbes Infect.">
        <title>Comprehensive subspecies identification of 175 nontuberculous mycobacteria species based on 7547 genomic profiles.</title>
        <authorList>
            <person name="Matsumoto Y."/>
            <person name="Kinjo T."/>
            <person name="Motooka D."/>
            <person name="Nabeya D."/>
            <person name="Jung N."/>
            <person name="Uechi K."/>
            <person name="Horii T."/>
            <person name="Iida T."/>
            <person name="Fujita J."/>
            <person name="Nakamura S."/>
        </authorList>
    </citation>
    <scope>NUCLEOTIDE SEQUENCE [LARGE SCALE GENOMIC DNA]</scope>
    <source>
        <strain evidence="1 2">JCM 30396</strain>
    </source>
</reference>
<accession>A0A7I7TG62</accession>
<dbReference type="EMBL" id="AP022596">
    <property type="protein sequence ID" value="BBY67571.1"/>
    <property type="molecule type" value="Genomic_DNA"/>
</dbReference>
<sequence length="114" mass="11662">MTTTISTPPADPESAALDLIVQAAEAVGGTALRAVLQDLTGALQVEGAFAGLVWDDARLAAAAIAYDALTDDDPVGSLRIRAGSMRAGYWDRHCANPEGIAQALDVAAIVLGVM</sequence>
<dbReference type="AlphaFoldDB" id="A0A7I7TG62"/>
<evidence type="ECO:0000313" key="1">
    <source>
        <dbReference type="EMBL" id="BBY67571.1"/>
    </source>
</evidence>